<organism evidence="1 2">
    <name type="scientific">Dentiscutata heterogama</name>
    <dbReference type="NCBI Taxonomy" id="1316150"/>
    <lineage>
        <taxon>Eukaryota</taxon>
        <taxon>Fungi</taxon>
        <taxon>Fungi incertae sedis</taxon>
        <taxon>Mucoromycota</taxon>
        <taxon>Glomeromycotina</taxon>
        <taxon>Glomeromycetes</taxon>
        <taxon>Diversisporales</taxon>
        <taxon>Gigasporaceae</taxon>
        <taxon>Dentiscutata</taxon>
    </lineage>
</organism>
<name>A0ACA9ND89_9GLOM</name>
<comment type="caution">
    <text evidence="1">The sequence shown here is derived from an EMBL/GenBank/DDBJ whole genome shotgun (WGS) entry which is preliminary data.</text>
</comment>
<evidence type="ECO:0000313" key="1">
    <source>
        <dbReference type="EMBL" id="CAG8650481.1"/>
    </source>
</evidence>
<keyword evidence="2" id="KW-1185">Reference proteome</keyword>
<reference evidence="1" key="1">
    <citation type="submission" date="2021-06" db="EMBL/GenBank/DDBJ databases">
        <authorList>
            <person name="Kallberg Y."/>
            <person name="Tangrot J."/>
            <person name="Rosling A."/>
        </authorList>
    </citation>
    <scope>NUCLEOTIDE SEQUENCE</scope>
    <source>
        <strain evidence="1">IL203A</strain>
    </source>
</reference>
<gene>
    <name evidence="1" type="ORF">DHETER_LOCUS9272</name>
</gene>
<accession>A0ACA9ND89</accession>
<sequence>MSFEPRKYPFLANQEEIYHELYPISFQQQRQCPIQTTIISESSEDFSDSESPTNELEVCKVNLEKSIKNINDDV</sequence>
<dbReference type="Proteomes" id="UP000789702">
    <property type="component" value="Unassembled WGS sequence"/>
</dbReference>
<dbReference type="EMBL" id="CAJVPU010016026">
    <property type="protein sequence ID" value="CAG8650481.1"/>
    <property type="molecule type" value="Genomic_DNA"/>
</dbReference>
<evidence type="ECO:0000313" key="2">
    <source>
        <dbReference type="Proteomes" id="UP000789702"/>
    </source>
</evidence>
<proteinExistence type="predicted"/>
<feature type="non-terminal residue" evidence="1">
    <location>
        <position position="74"/>
    </location>
</feature>
<protein>
    <submittedName>
        <fullName evidence="1">17417_t:CDS:1</fullName>
    </submittedName>
</protein>